<name>A0ABW4DV55_9RHOB</name>
<dbReference type="EMBL" id="JBHTOQ010000022">
    <property type="protein sequence ID" value="MFD1481629.1"/>
    <property type="molecule type" value="Genomic_DNA"/>
</dbReference>
<dbReference type="RefSeq" id="WP_131572933.1">
    <property type="nucleotide sequence ID" value="NZ_CBCSAJ010000004.1"/>
</dbReference>
<evidence type="ECO:0000313" key="2">
    <source>
        <dbReference type="Proteomes" id="UP001597302"/>
    </source>
</evidence>
<gene>
    <name evidence="1" type="ORF">ACFQ5P_10005</name>
</gene>
<accession>A0ABW4DV55</accession>
<protein>
    <submittedName>
        <fullName evidence="1">Uncharacterized protein</fullName>
    </submittedName>
</protein>
<proteinExistence type="predicted"/>
<comment type="caution">
    <text evidence="1">The sequence shown here is derived from an EMBL/GenBank/DDBJ whole genome shotgun (WGS) entry which is preliminary data.</text>
</comment>
<organism evidence="1 2">
    <name type="scientific">Paracoccus nototheniae</name>
    <dbReference type="NCBI Taxonomy" id="2489002"/>
    <lineage>
        <taxon>Bacteria</taxon>
        <taxon>Pseudomonadati</taxon>
        <taxon>Pseudomonadota</taxon>
        <taxon>Alphaproteobacteria</taxon>
        <taxon>Rhodobacterales</taxon>
        <taxon>Paracoccaceae</taxon>
        <taxon>Paracoccus</taxon>
    </lineage>
</organism>
<evidence type="ECO:0000313" key="1">
    <source>
        <dbReference type="EMBL" id="MFD1481629.1"/>
    </source>
</evidence>
<sequence>MSEKAMIQAFMASLIDKVGGFDAAAAVIGARLGHDISKGSISKRQSGQLGWPLLEIMALEDAAGDRCVRRWLRRCDPEAEANDELMSLLAIASKESGEAFTALLKFAAGTGSLAEARKEVEDAISVKRRIAGLLASGDQE</sequence>
<reference evidence="2" key="1">
    <citation type="journal article" date="2019" name="Int. J. Syst. Evol. Microbiol.">
        <title>The Global Catalogue of Microorganisms (GCM) 10K type strain sequencing project: providing services to taxonomists for standard genome sequencing and annotation.</title>
        <authorList>
            <consortium name="The Broad Institute Genomics Platform"/>
            <consortium name="The Broad Institute Genome Sequencing Center for Infectious Disease"/>
            <person name="Wu L."/>
            <person name="Ma J."/>
        </authorList>
    </citation>
    <scope>NUCLEOTIDE SEQUENCE [LARGE SCALE GENOMIC DNA]</scope>
    <source>
        <strain evidence="2">CCM 8875</strain>
    </source>
</reference>
<dbReference type="Proteomes" id="UP001597302">
    <property type="component" value="Unassembled WGS sequence"/>
</dbReference>
<keyword evidence="2" id="KW-1185">Reference proteome</keyword>